<comment type="caution">
    <text evidence="1">The sequence shown here is derived from an EMBL/GenBank/DDBJ whole genome shotgun (WGS) entry which is preliminary data.</text>
</comment>
<reference evidence="1" key="1">
    <citation type="submission" date="2022-08" db="EMBL/GenBank/DDBJ databases">
        <title>Novel sulphate-reducing endosymbionts in the free-living metamonad Anaeramoeba.</title>
        <authorList>
            <person name="Jerlstrom-Hultqvist J."/>
            <person name="Cepicka I."/>
            <person name="Gallot-Lavallee L."/>
            <person name="Salas-Leiva D."/>
            <person name="Curtis B.A."/>
            <person name="Zahonova K."/>
            <person name="Pipaliya S."/>
            <person name="Dacks J."/>
            <person name="Roger A.J."/>
        </authorList>
    </citation>
    <scope>NUCLEOTIDE SEQUENCE</scope>
    <source>
        <strain evidence="1">Busselton2</strain>
    </source>
</reference>
<accession>A0AAV7Y9I4</accession>
<sequence>MSYRLYTLDVFGKLHLRSRLHLKRGLNHHCGILEEHFFNNLSRADISKFFNSRDFLREIVVEFLIETSIALNIFCFIGIDGFQPINKSLNKCK</sequence>
<dbReference type="Proteomes" id="UP001146793">
    <property type="component" value="Unassembled WGS sequence"/>
</dbReference>
<gene>
    <name evidence="1" type="ORF">M0812_29813</name>
</gene>
<dbReference type="EMBL" id="JANTQA010000075">
    <property type="protein sequence ID" value="KAJ3424179.1"/>
    <property type="molecule type" value="Genomic_DNA"/>
</dbReference>
<proteinExistence type="predicted"/>
<evidence type="ECO:0000313" key="2">
    <source>
        <dbReference type="Proteomes" id="UP001146793"/>
    </source>
</evidence>
<evidence type="ECO:0000313" key="1">
    <source>
        <dbReference type="EMBL" id="KAJ3424179.1"/>
    </source>
</evidence>
<protein>
    <submittedName>
        <fullName evidence="1">Uncharacterized protein</fullName>
    </submittedName>
</protein>
<organism evidence="1 2">
    <name type="scientific">Anaeramoeba flamelloides</name>
    <dbReference type="NCBI Taxonomy" id="1746091"/>
    <lineage>
        <taxon>Eukaryota</taxon>
        <taxon>Metamonada</taxon>
        <taxon>Anaeramoebidae</taxon>
        <taxon>Anaeramoeba</taxon>
    </lineage>
</organism>
<name>A0AAV7Y9I4_9EUKA</name>
<dbReference type="AlphaFoldDB" id="A0AAV7Y9I4"/>